<dbReference type="AlphaFoldDB" id="A0A8J2TXZ7"/>
<reference evidence="2" key="1">
    <citation type="journal article" date="2014" name="Int. J. Syst. Evol. Microbiol.">
        <title>Complete genome sequence of Corynebacterium casei LMG S-19264T (=DSM 44701T), isolated from a smear-ripened cheese.</title>
        <authorList>
            <consortium name="US DOE Joint Genome Institute (JGI-PGF)"/>
            <person name="Walter F."/>
            <person name="Albersmeier A."/>
            <person name="Kalinowski J."/>
            <person name="Ruckert C."/>
        </authorList>
    </citation>
    <scope>NUCLEOTIDE SEQUENCE</scope>
    <source>
        <strain evidence="2">CGMCC 1.12785</strain>
    </source>
</reference>
<evidence type="ECO:0000313" key="2">
    <source>
        <dbReference type="EMBL" id="GGA13932.1"/>
    </source>
</evidence>
<dbReference type="InterPro" id="IPR019662">
    <property type="entry name" value="DUF2516"/>
</dbReference>
<organism evidence="2 3">
    <name type="scientific">Sediminivirga luteola</name>
    <dbReference type="NCBI Taxonomy" id="1774748"/>
    <lineage>
        <taxon>Bacteria</taxon>
        <taxon>Bacillati</taxon>
        <taxon>Actinomycetota</taxon>
        <taxon>Actinomycetes</taxon>
        <taxon>Micrococcales</taxon>
        <taxon>Brevibacteriaceae</taxon>
        <taxon>Sediminivirga</taxon>
    </lineage>
</organism>
<feature type="transmembrane region" description="Helical" evidence="1">
    <location>
        <begin position="74"/>
        <end position="95"/>
    </location>
</feature>
<reference evidence="2" key="2">
    <citation type="submission" date="2020-09" db="EMBL/GenBank/DDBJ databases">
        <authorList>
            <person name="Sun Q."/>
            <person name="Zhou Y."/>
        </authorList>
    </citation>
    <scope>NUCLEOTIDE SEQUENCE</scope>
    <source>
        <strain evidence="2">CGMCC 1.12785</strain>
    </source>
</reference>
<protein>
    <recommendedName>
        <fullName evidence="4">DUF2516 family protein</fullName>
    </recommendedName>
</protein>
<feature type="transmembrane region" description="Helical" evidence="1">
    <location>
        <begin position="48"/>
        <end position="68"/>
    </location>
</feature>
<dbReference type="Proteomes" id="UP000616114">
    <property type="component" value="Unassembled WGS sequence"/>
</dbReference>
<feature type="transmembrane region" description="Helical" evidence="1">
    <location>
        <begin position="12"/>
        <end position="28"/>
    </location>
</feature>
<dbReference type="EMBL" id="BMFY01000006">
    <property type="protein sequence ID" value="GGA13932.1"/>
    <property type="molecule type" value="Genomic_DNA"/>
</dbReference>
<dbReference type="Pfam" id="PF10724">
    <property type="entry name" value="DUF2516"/>
    <property type="match status" value="1"/>
</dbReference>
<sequence length="109" mass="12298">MHTLASLQNWLYLLMFTAIFAVNVVALVEALRYPAENYQAADKRTKRFWGLILGACTLVAFISVPITTGARVPALLSFGTLVGAGIFWFDVRPAIRAVDRRLRKRDDLW</sequence>
<accession>A0A8J2TXZ7</accession>
<dbReference type="RefSeq" id="WP_188550419.1">
    <property type="nucleotide sequence ID" value="NZ_BMFY01000006.1"/>
</dbReference>
<keyword evidence="1" id="KW-1133">Transmembrane helix</keyword>
<keyword evidence="1" id="KW-0472">Membrane</keyword>
<comment type="caution">
    <text evidence="2">The sequence shown here is derived from an EMBL/GenBank/DDBJ whole genome shotgun (WGS) entry which is preliminary data.</text>
</comment>
<name>A0A8J2TXZ7_9MICO</name>
<gene>
    <name evidence="2" type="ORF">GCM10011333_16070</name>
</gene>
<evidence type="ECO:0008006" key="4">
    <source>
        <dbReference type="Google" id="ProtNLM"/>
    </source>
</evidence>
<proteinExistence type="predicted"/>
<evidence type="ECO:0000313" key="3">
    <source>
        <dbReference type="Proteomes" id="UP000616114"/>
    </source>
</evidence>
<keyword evidence="3" id="KW-1185">Reference proteome</keyword>
<evidence type="ECO:0000256" key="1">
    <source>
        <dbReference type="SAM" id="Phobius"/>
    </source>
</evidence>
<keyword evidence="1" id="KW-0812">Transmembrane</keyword>